<organism evidence="1 2">
    <name type="scientific">Sphingobium psychrophilum</name>
    <dbReference type="NCBI Taxonomy" id="2728834"/>
    <lineage>
        <taxon>Bacteria</taxon>
        <taxon>Pseudomonadati</taxon>
        <taxon>Pseudomonadota</taxon>
        <taxon>Alphaproteobacteria</taxon>
        <taxon>Sphingomonadales</taxon>
        <taxon>Sphingomonadaceae</taxon>
        <taxon>Sphingobium</taxon>
    </lineage>
</organism>
<protein>
    <submittedName>
        <fullName evidence="1">Nucleotidyltransferase</fullName>
    </submittedName>
</protein>
<gene>
    <name evidence="1" type="ORF">HHL08_03405</name>
</gene>
<dbReference type="NCBIfam" id="TIGR01987">
    <property type="entry name" value="HI0074"/>
    <property type="match status" value="1"/>
</dbReference>
<keyword evidence="1" id="KW-0808">Transferase</keyword>
<evidence type="ECO:0000313" key="2">
    <source>
        <dbReference type="Proteomes" id="UP000519023"/>
    </source>
</evidence>
<dbReference type="SUPFAM" id="SSF81593">
    <property type="entry name" value="Nucleotidyltransferase substrate binding subunit/domain"/>
    <property type="match status" value="1"/>
</dbReference>
<dbReference type="Pfam" id="PF08780">
    <property type="entry name" value="NTase_sub_bind"/>
    <property type="match status" value="1"/>
</dbReference>
<sequence>MAIDLNIEPLEKAIASLEAALERHGQTSDDDMIRDACIQRFEFTYELAHKMLKRFMEATSANPDEFDGMTFQDLIRSGNERGLLRSDWSLWKEYRRARGVTSHTYDEEKAREVFAIVPDFLLEARFLRDRLREGLA</sequence>
<name>A0A7X9ZR68_9SPHN</name>
<dbReference type="RefSeq" id="WP_169571042.1">
    <property type="nucleotide sequence ID" value="NZ_JABBFV010000001.1"/>
</dbReference>
<reference evidence="1 2" key="1">
    <citation type="submission" date="2020-04" db="EMBL/GenBank/DDBJ databases">
        <title>Sphingobium sp. AR-3-1 isolated from Arctic soil.</title>
        <authorList>
            <person name="Dahal R.H."/>
            <person name="Chaudhary D.K."/>
        </authorList>
    </citation>
    <scope>NUCLEOTIDE SEQUENCE [LARGE SCALE GENOMIC DNA]</scope>
    <source>
        <strain evidence="1 2">AR-3-1</strain>
    </source>
</reference>
<dbReference type="GO" id="GO:0016740">
    <property type="term" value="F:transferase activity"/>
    <property type="evidence" value="ECO:0007669"/>
    <property type="project" value="UniProtKB-KW"/>
</dbReference>
<accession>A0A7X9ZR68</accession>
<dbReference type="EMBL" id="JABBFV010000001">
    <property type="protein sequence ID" value="NML09202.1"/>
    <property type="molecule type" value="Genomic_DNA"/>
</dbReference>
<proteinExistence type="predicted"/>
<dbReference type="Proteomes" id="UP000519023">
    <property type="component" value="Unassembled WGS sequence"/>
</dbReference>
<dbReference type="AlphaFoldDB" id="A0A7X9ZR68"/>
<comment type="caution">
    <text evidence="1">The sequence shown here is derived from an EMBL/GenBank/DDBJ whole genome shotgun (WGS) entry which is preliminary data.</text>
</comment>
<dbReference type="Gene3D" id="1.20.120.330">
    <property type="entry name" value="Nucleotidyltransferases domain 2"/>
    <property type="match status" value="1"/>
</dbReference>
<keyword evidence="2" id="KW-1185">Reference proteome</keyword>
<dbReference type="InterPro" id="IPR010235">
    <property type="entry name" value="HepT"/>
</dbReference>
<evidence type="ECO:0000313" key="1">
    <source>
        <dbReference type="EMBL" id="NML09202.1"/>
    </source>
</evidence>